<evidence type="ECO:0000313" key="6">
    <source>
        <dbReference type="EMBL" id="ACE83469.1"/>
    </source>
</evidence>
<dbReference type="STRING" id="498211.CJA_2266"/>
<protein>
    <submittedName>
        <fullName evidence="6">Alkanesulfonate monooxygenase (FMNH2-dependentaliphatic sulfonate monooxygenase)</fullName>
        <ecNumber evidence="6">1.14.14.5</ecNumber>
    </submittedName>
</protein>
<dbReference type="PANTHER" id="PTHR42847:SF4">
    <property type="entry name" value="ALKANESULFONATE MONOOXYGENASE-RELATED"/>
    <property type="match status" value="1"/>
</dbReference>
<dbReference type="InterPro" id="IPR036661">
    <property type="entry name" value="Luciferase-like_sf"/>
</dbReference>
<feature type="domain" description="Luciferase-like" evidence="5">
    <location>
        <begin position="27"/>
        <end position="353"/>
    </location>
</feature>
<keyword evidence="7" id="KW-1185">Reference proteome</keyword>
<dbReference type="InterPro" id="IPR050172">
    <property type="entry name" value="SsuD_RutA_monooxygenase"/>
</dbReference>
<dbReference type="RefSeq" id="WP_012487866.1">
    <property type="nucleotide sequence ID" value="NC_010995.1"/>
</dbReference>
<evidence type="ECO:0000256" key="4">
    <source>
        <dbReference type="ARBA" id="ARBA00023033"/>
    </source>
</evidence>
<dbReference type="SUPFAM" id="SSF51679">
    <property type="entry name" value="Bacterial luciferase-like"/>
    <property type="match status" value="1"/>
</dbReference>
<dbReference type="Pfam" id="PF00296">
    <property type="entry name" value="Bac_luciferase"/>
    <property type="match status" value="1"/>
</dbReference>
<dbReference type="EC" id="1.14.14.5" evidence="6"/>
<evidence type="ECO:0000256" key="3">
    <source>
        <dbReference type="ARBA" id="ARBA00023002"/>
    </source>
</evidence>
<dbReference type="InterPro" id="IPR011251">
    <property type="entry name" value="Luciferase-like_dom"/>
</dbReference>
<accession>B3PJF4</accession>
<keyword evidence="4 6" id="KW-0503">Monooxygenase</keyword>
<evidence type="ECO:0000313" key="7">
    <source>
        <dbReference type="Proteomes" id="UP000001036"/>
    </source>
</evidence>
<sequence length="413" mass="45094">MAVKILWYLTAPDGTVPWEPDGRWDTGFDHLQQLAATIDKLGYYGALLATGFGGNEVLTVASATLSVTKRMKFLAAIHPGLLSPAKLAQIALTFDNFSGGRLLLNAVNGNDATSHAFGVHYGHDERYDFSREYWQAFKESYLGQEHGYQGKFVQLAPRPQLAAGSRRGVAGGGGLKPVQPNGVELWGAGTSAPGVAHSVELLDVYLSFANTPPKLGEKFRRVAAEAAKLGRTLRFGTRLQIIVRETEQEAWDYAQWLVDNTSVEYAIESIKRQLPPGETLETYQSPDPQVQRNLDVIRSGRLPAAKDFEIYPNIWTGPALHGFNVLGPLAGTTLVGSAENIATRIREFEAEGAEAFILSGWPLIEEAHRVADLLFPLLDLDHGFDVPILNKSRLAARKATAVESTPTQKAAYV</sequence>
<dbReference type="Gene3D" id="3.20.20.30">
    <property type="entry name" value="Luciferase-like domain"/>
    <property type="match status" value="1"/>
</dbReference>
<evidence type="ECO:0000256" key="2">
    <source>
        <dbReference type="ARBA" id="ARBA00022643"/>
    </source>
</evidence>
<keyword evidence="1" id="KW-0285">Flavoprotein</keyword>
<keyword evidence="2" id="KW-0288">FMN</keyword>
<dbReference type="OrthoDB" id="9814695at2"/>
<organism evidence="6 7">
    <name type="scientific">Cellvibrio japonicus (strain Ueda107)</name>
    <name type="common">Pseudomonas fluorescens subsp. cellulosa</name>
    <dbReference type="NCBI Taxonomy" id="498211"/>
    <lineage>
        <taxon>Bacteria</taxon>
        <taxon>Pseudomonadati</taxon>
        <taxon>Pseudomonadota</taxon>
        <taxon>Gammaproteobacteria</taxon>
        <taxon>Cellvibrionales</taxon>
        <taxon>Cellvibrionaceae</taxon>
        <taxon>Cellvibrio</taxon>
    </lineage>
</organism>
<dbReference type="PANTHER" id="PTHR42847">
    <property type="entry name" value="ALKANESULFONATE MONOOXYGENASE"/>
    <property type="match status" value="1"/>
</dbReference>
<reference evidence="6 7" key="1">
    <citation type="journal article" date="2008" name="J. Bacteriol.">
        <title>Insights into plant cell wall degradation from the genome sequence of the soil bacterium Cellvibrio japonicus.</title>
        <authorList>
            <person name="Deboy R.T."/>
            <person name="Mongodin E.F."/>
            <person name="Fouts D.E."/>
            <person name="Tailford L.E."/>
            <person name="Khouri H."/>
            <person name="Emerson J.B."/>
            <person name="Mohamoud Y."/>
            <person name="Watkins K."/>
            <person name="Henrissat B."/>
            <person name="Gilbert H.J."/>
            <person name="Nelson K.E."/>
        </authorList>
    </citation>
    <scope>NUCLEOTIDE SEQUENCE [LARGE SCALE GENOMIC DNA]</scope>
    <source>
        <strain evidence="6 7">Ueda107</strain>
    </source>
</reference>
<proteinExistence type="predicted"/>
<dbReference type="Proteomes" id="UP000001036">
    <property type="component" value="Chromosome"/>
</dbReference>
<dbReference type="AlphaFoldDB" id="B3PJF4"/>
<keyword evidence="3 6" id="KW-0560">Oxidoreductase</keyword>
<dbReference type="KEGG" id="cja:CJA_2266"/>
<name>B3PJF4_CELJU</name>
<evidence type="ECO:0000256" key="1">
    <source>
        <dbReference type="ARBA" id="ARBA00022630"/>
    </source>
</evidence>
<dbReference type="EMBL" id="CP000934">
    <property type="protein sequence ID" value="ACE83469.1"/>
    <property type="molecule type" value="Genomic_DNA"/>
</dbReference>
<gene>
    <name evidence="6" type="ordered locus">CJA_2266</name>
</gene>
<dbReference type="GO" id="GO:0008726">
    <property type="term" value="F:alkanesulfonate monooxygenase activity"/>
    <property type="evidence" value="ECO:0007669"/>
    <property type="project" value="UniProtKB-EC"/>
</dbReference>
<evidence type="ECO:0000259" key="5">
    <source>
        <dbReference type="Pfam" id="PF00296"/>
    </source>
</evidence>
<dbReference type="HOGENOM" id="CLU_027853_1_0_6"/>
<dbReference type="eggNOG" id="COG2141">
    <property type="taxonomic scope" value="Bacteria"/>
</dbReference>
<dbReference type="GO" id="GO:0046306">
    <property type="term" value="P:alkanesulfonate catabolic process"/>
    <property type="evidence" value="ECO:0007669"/>
    <property type="project" value="TreeGrafter"/>
</dbReference>